<dbReference type="PANTHER" id="PTHR47385:SF7">
    <property type="entry name" value="CALPONIN-2"/>
    <property type="match status" value="1"/>
</dbReference>
<accession>A0ABQ9UFQ2</accession>
<evidence type="ECO:0000313" key="7">
    <source>
        <dbReference type="EMBL" id="KAK2095590.1"/>
    </source>
</evidence>
<evidence type="ECO:0000313" key="8">
    <source>
        <dbReference type="Proteomes" id="UP001266305"/>
    </source>
</evidence>
<dbReference type="Proteomes" id="UP001266305">
    <property type="component" value="Unassembled WGS sequence"/>
</dbReference>
<evidence type="ECO:0000256" key="5">
    <source>
        <dbReference type="ARBA" id="ARBA00033287"/>
    </source>
</evidence>
<dbReference type="Gene3D" id="1.10.418.10">
    <property type="entry name" value="Calponin-like domain"/>
    <property type="match status" value="1"/>
</dbReference>
<dbReference type="InterPro" id="IPR001715">
    <property type="entry name" value="CH_dom"/>
</dbReference>
<dbReference type="InterPro" id="IPR036872">
    <property type="entry name" value="CH_dom_sf"/>
</dbReference>
<evidence type="ECO:0000256" key="2">
    <source>
        <dbReference type="ARBA" id="ARBA00022553"/>
    </source>
</evidence>
<organism evidence="7 8">
    <name type="scientific">Saguinus oedipus</name>
    <name type="common">Cotton-top tamarin</name>
    <name type="synonym">Oedipomidas oedipus</name>
    <dbReference type="NCBI Taxonomy" id="9490"/>
    <lineage>
        <taxon>Eukaryota</taxon>
        <taxon>Metazoa</taxon>
        <taxon>Chordata</taxon>
        <taxon>Craniata</taxon>
        <taxon>Vertebrata</taxon>
        <taxon>Euteleostomi</taxon>
        <taxon>Mammalia</taxon>
        <taxon>Eutheria</taxon>
        <taxon>Euarchontoglires</taxon>
        <taxon>Primates</taxon>
        <taxon>Haplorrhini</taxon>
        <taxon>Platyrrhini</taxon>
        <taxon>Cebidae</taxon>
        <taxon>Callitrichinae</taxon>
        <taxon>Saguinus</taxon>
    </lineage>
</organism>
<gene>
    <name evidence="7" type="primary">CNN2_12</name>
    <name evidence="7" type="ORF">P7K49_027006</name>
</gene>
<dbReference type="EMBL" id="JASSZA010000013">
    <property type="protein sequence ID" value="KAK2095590.1"/>
    <property type="molecule type" value="Genomic_DNA"/>
</dbReference>
<dbReference type="InterPro" id="IPR050606">
    <property type="entry name" value="Calponin-like"/>
</dbReference>
<dbReference type="InterPro" id="IPR003096">
    <property type="entry name" value="SM22_calponin"/>
</dbReference>
<feature type="domain" description="Calponin-homology (CH)" evidence="6">
    <location>
        <begin position="1"/>
        <end position="91"/>
    </location>
</feature>
<dbReference type="Pfam" id="PF00307">
    <property type="entry name" value="CH"/>
    <property type="match status" value="1"/>
</dbReference>
<proteinExistence type="inferred from homology"/>
<comment type="caution">
    <text evidence="7">The sequence shown here is derived from an EMBL/GenBank/DDBJ whole genome shotgun (WGS) entry which is preliminary data.</text>
</comment>
<dbReference type="PROSITE" id="PS51122">
    <property type="entry name" value="CALPONIN_2"/>
    <property type="match status" value="1"/>
</dbReference>
<reference evidence="7 8" key="1">
    <citation type="submission" date="2023-05" db="EMBL/GenBank/DDBJ databases">
        <title>B98-5 Cell Line De Novo Hybrid Assembly: An Optical Mapping Approach.</title>
        <authorList>
            <person name="Kananen K."/>
            <person name="Auerbach J.A."/>
            <person name="Kautto E."/>
            <person name="Blachly J.S."/>
        </authorList>
    </citation>
    <scope>NUCLEOTIDE SEQUENCE [LARGE SCALE GENOMIC DNA]</scope>
    <source>
        <strain evidence="7">B95-8</strain>
        <tissue evidence="7">Cell line</tissue>
    </source>
</reference>
<dbReference type="InterPro" id="IPR000557">
    <property type="entry name" value="Calponin_repeat"/>
</dbReference>
<evidence type="ECO:0000259" key="6">
    <source>
        <dbReference type="PROSITE" id="PS50021"/>
    </source>
</evidence>
<evidence type="ECO:0000256" key="3">
    <source>
        <dbReference type="ARBA" id="ARBA00023874"/>
    </source>
</evidence>
<evidence type="ECO:0000256" key="1">
    <source>
        <dbReference type="ARBA" id="ARBA00009631"/>
    </source>
</evidence>
<comment type="similarity">
    <text evidence="1">Belongs to the calponin family.</text>
</comment>
<sequence>MGPDFQKGLKDRIILYTLMNKLQLGSVPKINHSMQNWHQLENLSNFIKAMVSYGMNPIDLFEVNDLFEGGNMMQRGGHHVKYLEKQKQNFNDATMKARQCVVGLQMGTNKCASQFGMTA</sequence>
<keyword evidence="8" id="KW-1185">Reference proteome</keyword>
<protein>
    <recommendedName>
        <fullName evidence="3">Calponin-2</fullName>
    </recommendedName>
    <alternativeName>
        <fullName evidence="5">Calponin H2, smooth muscle</fullName>
    </alternativeName>
    <alternativeName>
        <fullName evidence="4">Neutral calponin</fullName>
    </alternativeName>
</protein>
<dbReference type="PRINTS" id="PR00888">
    <property type="entry name" value="SM22CALPONIN"/>
</dbReference>
<keyword evidence="2" id="KW-0597">Phosphoprotein</keyword>
<dbReference type="PROSITE" id="PS50021">
    <property type="entry name" value="CH"/>
    <property type="match status" value="1"/>
</dbReference>
<dbReference type="PANTHER" id="PTHR47385">
    <property type="entry name" value="CALPONIN"/>
    <property type="match status" value="1"/>
</dbReference>
<dbReference type="SUPFAM" id="SSF47576">
    <property type="entry name" value="Calponin-homology domain, CH-domain"/>
    <property type="match status" value="1"/>
</dbReference>
<evidence type="ECO:0000256" key="4">
    <source>
        <dbReference type="ARBA" id="ARBA00032203"/>
    </source>
</evidence>
<dbReference type="Pfam" id="PF00402">
    <property type="entry name" value="Calponin"/>
    <property type="match status" value="1"/>
</dbReference>
<name>A0ABQ9UFQ2_SAGOE</name>